<feature type="signal peptide" evidence="3">
    <location>
        <begin position="1"/>
        <end position="16"/>
    </location>
</feature>
<dbReference type="GO" id="GO:0033897">
    <property type="term" value="F:ribonuclease T2 activity"/>
    <property type="evidence" value="ECO:0007669"/>
    <property type="project" value="InterPro"/>
</dbReference>
<dbReference type="GO" id="GO:0003723">
    <property type="term" value="F:RNA binding"/>
    <property type="evidence" value="ECO:0007669"/>
    <property type="project" value="InterPro"/>
</dbReference>
<feature type="chain" id="PRO_5003858113" evidence="3">
    <location>
        <begin position="17"/>
        <end position="249"/>
    </location>
</feature>
<dbReference type="Pfam" id="PF00445">
    <property type="entry name" value="Ribonuclease_T2"/>
    <property type="match status" value="1"/>
</dbReference>
<evidence type="ECO:0000256" key="1">
    <source>
        <dbReference type="ARBA" id="ARBA00007469"/>
    </source>
</evidence>
<reference evidence="4 5" key="1">
    <citation type="submission" date="2011-11" db="EMBL/GenBank/DDBJ databases">
        <authorList>
            <person name="Hannick L."/>
            <person name="Karamycheva S."/>
            <person name="Lorenzi H."/>
            <person name="Caler E."/>
        </authorList>
    </citation>
    <scope>NUCLEOTIDE SEQUENCE [LARGE SCALE GENOMIC DNA]</scope>
    <source>
        <strain evidence="4 5">P19</strain>
    </source>
</reference>
<keyword evidence="3" id="KW-0732">Signal</keyword>
<evidence type="ECO:0000256" key="2">
    <source>
        <dbReference type="RuleBase" id="RU004328"/>
    </source>
</evidence>
<evidence type="ECO:0000256" key="3">
    <source>
        <dbReference type="SAM" id="SignalP"/>
    </source>
</evidence>
<dbReference type="FunFam" id="3.90.730.10:FF:000006">
    <property type="entry name" value="Ribonuclease, putative"/>
    <property type="match status" value="1"/>
</dbReference>
<dbReference type="OrthoDB" id="435754at2759"/>
<evidence type="ECO:0000313" key="4">
    <source>
        <dbReference type="EMBL" id="EKE38168.1"/>
    </source>
</evidence>
<dbReference type="PANTHER" id="PTHR11240">
    <property type="entry name" value="RIBONUCLEASE T2"/>
    <property type="match status" value="1"/>
</dbReference>
<dbReference type="OMA" id="NYAKCRG"/>
<dbReference type="GO" id="GO:0005576">
    <property type="term" value="C:extracellular region"/>
    <property type="evidence" value="ECO:0007669"/>
    <property type="project" value="TreeGrafter"/>
</dbReference>
<dbReference type="GeneID" id="20075675"/>
<dbReference type="AlphaFoldDB" id="K2GT67"/>
<name>K2GT67_ENTNP</name>
<gene>
    <name evidence="4" type="ORF">ENU1_174250</name>
</gene>
<evidence type="ECO:0000313" key="5">
    <source>
        <dbReference type="Proteomes" id="UP000006769"/>
    </source>
</evidence>
<dbReference type="PANTHER" id="PTHR11240:SF22">
    <property type="entry name" value="RIBONUCLEASE T2"/>
    <property type="match status" value="1"/>
</dbReference>
<protein>
    <submittedName>
        <fullName evidence="4">Ribonuclease, putative</fullName>
    </submittedName>
</protein>
<comment type="similarity">
    <text evidence="1 2">Belongs to the RNase T2 family.</text>
</comment>
<proteinExistence type="inferred from homology"/>
<dbReference type="GO" id="GO:0006401">
    <property type="term" value="P:RNA catabolic process"/>
    <property type="evidence" value="ECO:0007669"/>
    <property type="project" value="TreeGrafter"/>
</dbReference>
<dbReference type="Proteomes" id="UP000006769">
    <property type="component" value="Unassembled WGS sequence"/>
</dbReference>
<dbReference type="PROSITE" id="PS00531">
    <property type="entry name" value="RNASE_T2_2"/>
    <property type="match status" value="1"/>
</dbReference>
<dbReference type="RefSeq" id="XP_008859497.1">
    <property type="nucleotide sequence ID" value="XM_008861275.1"/>
</dbReference>
<dbReference type="InterPro" id="IPR033130">
    <property type="entry name" value="RNase_T2_His_AS_2"/>
</dbReference>
<dbReference type="InterPro" id="IPR001568">
    <property type="entry name" value="RNase_T2-like"/>
</dbReference>
<accession>K2GT67</accession>
<dbReference type="Gene3D" id="3.90.730.10">
    <property type="entry name" value="Ribonuclease T2-like"/>
    <property type="match status" value="1"/>
</dbReference>
<dbReference type="EMBL" id="JH928937">
    <property type="protein sequence ID" value="EKE38168.1"/>
    <property type="molecule type" value="Genomic_DNA"/>
</dbReference>
<dbReference type="VEuPathDB" id="AmoebaDB:ENU1_174250"/>
<dbReference type="SUPFAM" id="SSF55895">
    <property type="entry name" value="Ribonuclease Rh-like"/>
    <property type="match status" value="1"/>
</dbReference>
<sequence length="249" mass="28020">MMFYLIVLATLALAKCSHKNFGLCSNHNTEVSYDYILHVQTWAGQFCKTQCCDLPETTRAFHEGFTMHGWWPNFVSGYPSCCKSPYTDAQVSKLITGNFKEQLSYNWPSLTKCKFFNYEYDKHGTCLSDVYNGSTGPKDYATAAMNILIKHDMWKLFKANGVKADGATSYKKSWLKELVAKEIGVNDAVYFTCNKKNLAELRLCTMVTTSTKSNPQFITCPSAAFKQETCGDNIVFQPLPSLSSTGCDY</sequence>
<dbReference type="InterPro" id="IPR036430">
    <property type="entry name" value="RNase_T2-like_sf"/>
</dbReference>
<organism evidence="4 5">
    <name type="scientific">Entamoeba nuttalli (strain P19)</name>
    <name type="common">Amoeba</name>
    <dbReference type="NCBI Taxonomy" id="1076696"/>
    <lineage>
        <taxon>Eukaryota</taxon>
        <taxon>Amoebozoa</taxon>
        <taxon>Evosea</taxon>
        <taxon>Archamoebae</taxon>
        <taxon>Mastigamoebida</taxon>
        <taxon>Entamoebidae</taxon>
        <taxon>Entamoeba</taxon>
    </lineage>
</organism>